<evidence type="ECO:0000313" key="2">
    <source>
        <dbReference type="Proteomes" id="UP001232148"/>
    </source>
</evidence>
<keyword evidence="2" id="KW-1185">Reference proteome</keyword>
<name>A0AAD9HCZ8_9PEZI</name>
<protein>
    <submittedName>
        <fullName evidence="1">Uncharacterized protein</fullName>
    </submittedName>
</protein>
<dbReference type="EMBL" id="MU842911">
    <property type="protein sequence ID" value="KAK2026588.1"/>
    <property type="molecule type" value="Genomic_DNA"/>
</dbReference>
<dbReference type="Proteomes" id="UP001232148">
    <property type="component" value="Unassembled WGS sequence"/>
</dbReference>
<sequence>MSSAARCPDNNFLPDFHGIPGLPSDVTVGFVPASRNNSLEAMTACCSPRPVSLASDCYYWCELSTGTGFGSCLRLNGIEPGITGMHTSGGAASPMTGRKLVGLAAWALFVAAALHL</sequence>
<gene>
    <name evidence="1" type="ORF">LX32DRAFT_695481</name>
</gene>
<evidence type="ECO:0000313" key="1">
    <source>
        <dbReference type="EMBL" id="KAK2026588.1"/>
    </source>
</evidence>
<organism evidence="1 2">
    <name type="scientific">Colletotrichum zoysiae</name>
    <dbReference type="NCBI Taxonomy" id="1216348"/>
    <lineage>
        <taxon>Eukaryota</taxon>
        <taxon>Fungi</taxon>
        <taxon>Dikarya</taxon>
        <taxon>Ascomycota</taxon>
        <taxon>Pezizomycotina</taxon>
        <taxon>Sordariomycetes</taxon>
        <taxon>Hypocreomycetidae</taxon>
        <taxon>Glomerellales</taxon>
        <taxon>Glomerellaceae</taxon>
        <taxon>Colletotrichum</taxon>
        <taxon>Colletotrichum graminicola species complex</taxon>
    </lineage>
</organism>
<reference evidence="1" key="1">
    <citation type="submission" date="2021-06" db="EMBL/GenBank/DDBJ databases">
        <title>Comparative genomics, transcriptomics and evolutionary studies reveal genomic signatures of adaptation to plant cell wall in hemibiotrophic fungi.</title>
        <authorList>
            <consortium name="DOE Joint Genome Institute"/>
            <person name="Baroncelli R."/>
            <person name="Diaz J.F."/>
            <person name="Benocci T."/>
            <person name="Peng M."/>
            <person name="Battaglia E."/>
            <person name="Haridas S."/>
            <person name="Andreopoulos W."/>
            <person name="Labutti K."/>
            <person name="Pangilinan J."/>
            <person name="Floch G.L."/>
            <person name="Makela M.R."/>
            <person name="Henrissat B."/>
            <person name="Grigoriev I.V."/>
            <person name="Crouch J.A."/>
            <person name="De Vries R.P."/>
            <person name="Sukno S.A."/>
            <person name="Thon M.R."/>
        </authorList>
    </citation>
    <scope>NUCLEOTIDE SEQUENCE</scope>
    <source>
        <strain evidence="1">MAFF235873</strain>
    </source>
</reference>
<proteinExistence type="predicted"/>
<accession>A0AAD9HCZ8</accession>
<comment type="caution">
    <text evidence="1">The sequence shown here is derived from an EMBL/GenBank/DDBJ whole genome shotgun (WGS) entry which is preliminary data.</text>
</comment>
<dbReference type="AlphaFoldDB" id="A0AAD9HCZ8"/>